<accession>A0A6J7X5H9</accession>
<protein>
    <submittedName>
        <fullName evidence="1">Uncharacterized protein</fullName>
    </submittedName>
</protein>
<organism evidence="1">
    <name type="scientific">uncultured Caudovirales phage</name>
    <dbReference type="NCBI Taxonomy" id="2100421"/>
    <lineage>
        <taxon>Viruses</taxon>
        <taxon>Duplodnaviria</taxon>
        <taxon>Heunggongvirae</taxon>
        <taxon>Uroviricota</taxon>
        <taxon>Caudoviricetes</taxon>
        <taxon>Peduoviridae</taxon>
        <taxon>Maltschvirus</taxon>
        <taxon>Maltschvirus maltsch</taxon>
    </lineage>
</organism>
<gene>
    <name evidence="1" type="ORF">UFOVP742_43</name>
</gene>
<proteinExistence type="predicted"/>
<evidence type="ECO:0000313" key="1">
    <source>
        <dbReference type="EMBL" id="CAB5224933.1"/>
    </source>
</evidence>
<dbReference type="EMBL" id="LR798339">
    <property type="protein sequence ID" value="CAB5224933.1"/>
    <property type="molecule type" value="Genomic_DNA"/>
</dbReference>
<reference evidence="1" key="1">
    <citation type="submission" date="2020-05" db="EMBL/GenBank/DDBJ databases">
        <authorList>
            <person name="Chiriac C."/>
            <person name="Salcher M."/>
            <person name="Ghai R."/>
            <person name="Kavagutti S V."/>
        </authorList>
    </citation>
    <scope>NUCLEOTIDE SEQUENCE</scope>
</reference>
<name>A0A6J7X5H9_9CAUD</name>
<sequence length="350" mass="38340">MGGSKTQVVQAPAAPNYQQSMRDVLQAQIDLAPQLFNVESQYQPQYQALQDKMQAQSAKSQLALYQQLQPSYSNLEEQYNAATQSAQTRALQQRAPSYVQAFQQAQGTAGINQALQGYAQDKLAGLQANGTALSPEEQRAVDQESRAAFAARGTALGGQSSLAEVLNRYNYRQAREQQLLQTGTALGNYFQQQSAPAMSSFYQQPMYASTAGGQSAQNAIMSQQQAGPQYFNPESATGMGSIYGAYNSQNQYAAGMAQANAAKSAGKNSMFGSIGGGLLMGAGMAFCWVAREVYGEANPKWLSFRRWMIKDAPLWLFNAYVKYGEGFANFIKDKPLMKRILRSWMDSKIK</sequence>